<reference evidence="2 3" key="1">
    <citation type="submission" date="2024-04" db="EMBL/GenBank/DDBJ databases">
        <title>genome sequences of Mucor flavus KT1a and Helicostylum pulchrum KT1b strains isolated from the surface of a dry-aged beef.</title>
        <authorList>
            <person name="Toyotome T."/>
            <person name="Hosono M."/>
            <person name="Torimaru M."/>
            <person name="Fukuda K."/>
            <person name="Mikami N."/>
        </authorList>
    </citation>
    <scope>NUCLEOTIDE SEQUENCE [LARGE SCALE GENOMIC DNA]</scope>
    <source>
        <strain evidence="2 3">KT1a</strain>
    </source>
</reference>
<dbReference type="Proteomes" id="UP001473302">
    <property type="component" value="Unassembled WGS sequence"/>
</dbReference>
<dbReference type="Gene3D" id="3.10.129.10">
    <property type="entry name" value="Hotdog Thioesterase"/>
    <property type="match status" value="1"/>
</dbReference>
<evidence type="ECO:0000313" key="3">
    <source>
        <dbReference type="Proteomes" id="UP001473302"/>
    </source>
</evidence>
<gene>
    <name evidence="2" type="ORF">MFLAVUS_003632</name>
</gene>
<dbReference type="InterPro" id="IPR029069">
    <property type="entry name" value="HotDog_dom_sf"/>
</dbReference>
<dbReference type="EMBL" id="BAABUK010000006">
    <property type="protein sequence ID" value="GAA5810213.1"/>
    <property type="molecule type" value="Genomic_DNA"/>
</dbReference>
<dbReference type="SUPFAM" id="SSF54637">
    <property type="entry name" value="Thioesterase/thiol ester dehydrase-isomerase"/>
    <property type="match status" value="1"/>
</dbReference>
<name>A0ABP9YTM0_9FUNG</name>
<dbReference type="InterPro" id="IPR006683">
    <property type="entry name" value="Thioestr_dom"/>
</dbReference>
<dbReference type="CDD" id="cd03443">
    <property type="entry name" value="PaaI_thioesterase"/>
    <property type="match status" value="1"/>
</dbReference>
<dbReference type="Pfam" id="PF03061">
    <property type="entry name" value="4HBT"/>
    <property type="match status" value="1"/>
</dbReference>
<comment type="caution">
    <text evidence="2">The sequence shown here is derived from an EMBL/GenBank/DDBJ whole genome shotgun (WGS) entry which is preliminary data.</text>
</comment>
<evidence type="ECO:0000313" key="2">
    <source>
        <dbReference type="EMBL" id="GAA5810213.1"/>
    </source>
</evidence>
<dbReference type="PANTHER" id="PTHR47260:SF1">
    <property type="entry name" value="UPF0644 PROTEIN PB2B4.06"/>
    <property type="match status" value="1"/>
</dbReference>
<evidence type="ECO:0000259" key="1">
    <source>
        <dbReference type="Pfam" id="PF03061"/>
    </source>
</evidence>
<keyword evidence="3" id="KW-1185">Reference proteome</keyword>
<protein>
    <recommendedName>
        <fullName evidence="1">Thioesterase domain-containing protein</fullName>
    </recommendedName>
</protein>
<dbReference type="PANTHER" id="PTHR47260">
    <property type="entry name" value="UPF0644 PROTEIN PB2B4.06"/>
    <property type="match status" value="1"/>
</dbReference>
<dbReference type="InterPro" id="IPR052061">
    <property type="entry name" value="PTE-AB_protein"/>
</dbReference>
<sequence>MLSRLVLRSVFPKKHFYRYNTTMVATEHIEQDPTREAEFVRDNLDIVKKYRADPEIIEYEAHSHATDSTKKHSLTFSGSTSLRGPGMLIVNPLMFYNKTYTELTSVLHLGKNICGHDGIIHGGLAATILDEVLAYVAFPALPNKFGFTANLNINYKRPIMSDQWVVMKAKLDKLEDRKAFVSASIQSLDGETVFTEATSLYISPKPKTQQ</sequence>
<proteinExistence type="predicted"/>
<accession>A0ABP9YTM0</accession>
<organism evidence="2 3">
    <name type="scientific">Mucor flavus</name>
    <dbReference type="NCBI Taxonomy" id="439312"/>
    <lineage>
        <taxon>Eukaryota</taxon>
        <taxon>Fungi</taxon>
        <taxon>Fungi incertae sedis</taxon>
        <taxon>Mucoromycota</taxon>
        <taxon>Mucoromycotina</taxon>
        <taxon>Mucoromycetes</taxon>
        <taxon>Mucorales</taxon>
        <taxon>Mucorineae</taxon>
        <taxon>Mucoraceae</taxon>
        <taxon>Mucor</taxon>
    </lineage>
</organism>
<feature type="domain" description="Thioesterase" evidence="1">
    <location>
        <begin position="118"/>
        <end position="193"/>
    </location>
</feature>